<dbReference type="eggNOG" id="COG1794">
    <property type="taxonomic scope" value="Bacteria"/>
</dbReference>
<dbReference type="PANTHER" id="PTHR21198:SF7">
    <property type="entry name" value="ASPARTATE-GLUTAMATE RACEMASE FAMILY"/>
    <property type="match status" value="1"/>
</dbReference>
<evidence type="ECO:0000313" key="4">
    <source>
        <dbReference type="Proteomes" id="UP000002366"/>
    </source>
</evidence>
<dbReference type="KEGG" id="aco:Amico_1686"/>
<dbReference type="RefSeq" id="WP_013049064.1">
    <property type="nucleotide sequence ID" value="NC_014011.1"/>
</dbReference>
<dbReference type="Pfam" id="PF01177">
    <property type="entry name" value="Asp_Glu_race"/>
    <property type="match status" value="1"/>
</dbReference>
<dbReference type="PROSITE" id="PS00923">
    <property type="entry name" value="ASP_GLU_RACEMASE_1"/>
    <property type="match status" value="1"/>
</dbReference>
<dbReference type="PANTHER" id="PTHR21198">
    <property type="entry name" value="GLUTAMATE RACEMASE"/>
    <property type="match status" value="1"/>
</dbReference>
<protein>
    <submittedName>
        <fullName evidence="3">Aspartate racemase</fullName>
    </submittedName>
</protein>
<evidence type="ECO:0000313" key="3">
    <source>
        <dbReference type="EMBL" id="ADE57802.1"/>
    </source>
</evidence>
<proteinExistence type="inferred from homology"/>
<dbReference type="InterPro" id="IPR015942">
    <property type="entry name" value="Asp/Glu/hydantoin_racemase"/>
</dbReference>
<comment type="similarity">
    <text evidence="1">Belongs to the aspartate/glutamate racemases family.</text>
</comment>
<gene>
    <name evidence="3" type="ordered locus">Amico_1686</name>
</gene>
<name>D5EGX0_AMICL</name>
<keyword evidence="2" id="KW-0413">Isomerase</keyword>
<dbReference type="GO" id="GO:0047661">
    <property type="term" value="F:amino-acid racemase activity"/>
    <property type="evidence" value="ECO:0007669"/>
    <property type="project" value="InterPro"/>
</dbReference>
<dbReference type="Proteomes" id="UP000002366">
    <property type="component" value="Chromosome"/>
</dbReference>
<dbReference type="InterPro" id="IPR001920">
    <property type="entry name" value="Asp/Glu_race"/>
</dbReference>
<accession>D5EGX0</accession>
<organism evidence="3 4">
    <name type="scientific">Aminobacterium colombiense (strain DSM 12261 / ALA-1)</name>
    <dbReference type="NCBI Taxonomy" id="572547"/>
    <lineage>
        <taxon>Bacteria</taxon>
        <taxon>Thermotogati</taxon>
        <taxon>Synergistota</taxon>
        <taxon>Synergistia</taxon>
        <taxon>Synergistales</taxon>
        <taxon>Aminobacteriaceae</taxon>
        <taxon>Aminobacterium</taxon>
    </lineage>
</organism>
<dbReference type="EMBL" id="CP001997">
    <property type="protein sequence ID" value="ADE57802.1"/>
    <property type="molecule type" value="Genomic_DNA"/>
</dbReference>
<dbReference type="HOGENOM" id="CLU_055360_2_2_0"/>
<keyword evidence="4" id="KW-1185">Reference proteome</keyword>
<evidence type="ECO:0000256" key="1">
    <source>
        <dbReference type="ARBA" id="ARBA00007847"/>
    </source>
</evidence>
<dbReference type="NCBIfam" id="TIGR00035">
    <property type="entry name" value="asp_race"/>
    <property type="match status" value="1"/>
</dbReference>
<dbReference type="AlphaFoldDB" id="D5EGX0"/>
<evidence type="ECO:0000256" key="2">
    <source>
        <dbReference type="ARBA" id="ARBA00023235"/>
    </source>
</evidence>
<reference evidence="3 4" key="1">
    <citation type="journal article" date="2010" name="Stand. Genomic Sci.">
        <title>Complete genome sequence of Aminobacterium colombiense type strain (ALA-1).</title>
        <authorList>
            <person name="Chertkov O."/>
            <person name="Sikorski J."/>
            <person name="Brambilla E."/>
            <person name="Lapidus A."/>
            <person name="Copeland A."/>
            <person name="Glavina Del Rio T."/>
            <person name="Nolan M."/>
            <person name="Lucas S."/>
            <person name="Tice H."/>
            <person name="Cheng J.F."/>
            <person name="Han C."/>
            <person name="Detter J.C."/>
            <person name="Bruce D."/>
            <person name="Tapia R."/>
            <person name="Goodwin L."/>
            <person name="Pitluck S."/>
            <person name="Liolios K."/>
            <person name="Ivanova N."/>
            <person name="Mavromatis K."/>
            <person name="Ovchinnikova G."/>
            <person name="Pati A."/>
            <person name="Chen A."/>
            <person name="Palaniappan K."/>
            <person name="Land M."/>
            <person name="Hauser L."/>
            <person name="Chang Y.J."/>
            <person name="Jeffries C.D."/>
            <person name="Spring S."/>
            <person name="Rohde M."/>
            <person name="Goker M."/>
            <person name="Bristow J."/>
            <person name="Eisen J.A."/>
            <person name="Markowitz V."/>
            <person name="Hugenholtz P."/>
            <person name="Kyrpides N.C."/>
            <person name="Klenk H.P."/>
        </authorList>
    </citation>
    <scope>NUCLEOTIDE SEQUENCE [LARGE SCALE GENOMIC DNA]</scope>
    <source>
        <strain evidence="4">DSM 12261 / ALA-1</strain>
    </source>
</reference>
<sequence length="237" mass="25829">MSLATKEPSKILGILGGMGPAATAEFMRLLAVKAPAARDQEHPKLYVLSNPQIPDRSSAILGRGKSPAPALKEGLLTLARWGADILAVPCNTAHYFIDSFREELPVPFVHIIEATVELAAERSREGAWLLATSGTKRSGMYERYAEKKGYPFFLPTEEDQGKVQETIILVKANRLREAGLLLQGVVEKLWKEREVPIVAACTELPLAYDASDLPELGMVSSLGALAEGCLRLLYSNN</sequence>
<dbReference type="OrthoDB" id="9803739at2"/>
<dbReference type="InterPro" id="IPR004380">
    <property type="entry name" value="Asp_race"/>
</dbReference>
<dbReference type="STRING" id="572547.Amico_1686"/>
<dbReference type="InterPro" id="IPR018187">
    <property type="entry name" value="Asp/Glu_racemase_AS_1"/>
</dbReference>
<dbReference type="Gene3D" id="3.40.50.1860">
    <property type="match status" value="2"/>
</dbReference>
<dbReference type="SUPFAM" id="SSF53681">
    <property type="entry name" value="Aspartate/glutamate racemase"/>
    <property type="match status" value="2"/>
</dbReference>